<dbReference type="EMBL" id="CP073078">
    <property type="protein sequence ID" value="QUD89721.1"/>
    <property type="molecule type" value="Genomic_DNA"/>
</dbReference>
<dbReference type="CDD" id="cd02440">
    <property type="entry name" value="AdoMet_MTases"/>
    <property type="match status" value="1"/>
</dbReference>
<evidence type="ECO:0000313" key="2">
    <source>
        <dbReference type="Proteomes" id="UP000676409"/>
    </source>
</evidence>
<name>A0A975G2X4_9CAUL</name>
<evidence type="ECO:0000313" key="1">
    <source>
        <dbReference type="EMBL" id="QUD89721.1"/>
    </source>
</evidence>
<gene>
    <name evidence="1" type="ORF">KCG34_07575</name>
</gene>
<dbReference type="PANTHER" id="PTHR43861">
    <property type="entry name" value="TRANS-ACONITATE 2-METHYLTRANSFERASE-RELATED"/>
    <property type="match status" value="1"/>
</dbReference>
<dbReference type="AlphaFoldDB" id="A0A975G2X4"/>
<organism evidence="1 2">
    <name type="scientific">Phenylobacterium montanum</name>
    <dbReference type="NCBI Taxonomy" id="2823693"/>
    <lineage>
        <taxon>Bacteria</taxon>
        <taxon>Pseudomonadati</taxon>
        <taxon>Pseudomonadota</taxon>
        <taxon>Alphaproteobacteria</taxon>
        <taxon>Caulobacterales</taxon>
        <taxon>Caulobacteraceae</taxon>
        <taxon>Phenylobacterium</taxon>
    </lineage>
</organism>
<accession>A0A975G2X4</accession>
<dbReference type="InterPro" id="IPR029063">
    <property type="entry name" value="SAM-dependent_MTases_sf"/>
</dbReference>
<keyword evidence="1" id="KW-0489">Methyltransferase</keyword>
<proteinExistence type="predicted"/>
<dbReference type="GO" id="GO:0032259">
    <property type="term" value="P:methylation"/>
    <property type="evidence" value="ECO:0007669"/>
    <property type="project" value="UniProtKB-KW"/>
</dbReference>
<protein>
    <submittedName>
        <fullName evidence="1">Class I SAM-dependent methyltransferase</fullName>
    </submittedName>
</protein>
<reference evidence="1" key="1">
    <citation type="submission" date="2021-04" db="EMBL/GenBank/DDBJ databases">
        <title>The complete genome sequence of Caulobacter sp. S6.</title>
        <authorList>
            <person name="Tang Y."/>
            <person name="Ouyang W."/>
            <person name="Liu Q."/>
            <person name="Huang B."/>
            <person name="Guo Z."/>
            <person name="Lei P."/>
        </authorList>
    </citation>
    <scope>NUCLEOTIDE SEQUENCE</scope>
    <source>
        <strain evidence="1">S6</strain>
    </source>
</reference>
<dbReference type="Gene3D" id="3.40.50.150">
    <property type="entry name" value="Vaccinia Virus protein VP39"/>
    <property type="match status" value="1"/>
</dbReference>
<dbReference type="KEGG" id="caul:KCG34_07575"/>
<sequence length="386" mass="41097">MENQPIGRACFVCGSAAGVRMFDQAIEVCGLGPVRYGLRCCDGCGLVLQDPAVSPQTMARQYAMFSNYLAFGDGDPPLSSTAARMLDCVARADLKPGRVYDVGAAAGFMLWHLRAQGWKVGGCDPSPAAVAQAKARFGVELDTGTGEITLKDHAGLDLVTMSHVLEHIYDPAAALGVVRAALAEGGHLLIEVPCLTAPEINPPGLFMMEHLNYFEAGSLKNLLSGAGFEIVDSEVTLDFFPFPVITVLARKASATGGAGLVNGFADNLRFLETYAGVDAERWRSVDARLRSALAEGEEVYVWGAGIHTSTLLTRTSLETWANILAITDRDSQKHGHRLGHHPVVEPDAALQSGRKIVISSYVSEKAIAASLGGQGVAPDRNVRLYT</sequence>
<keyword evidence="2" id="KW-1185">Reference proteome</keyword>
<dbReference type="SUPFAM" id="SSF53335">
    <property type="entry name" value="S-adenosyl-L-methionine-dependent methyltransferases"/>
    <property type="match status" value="1"/>
</dbReference>
<dbReference type="Proteomes" id="UP000676409">
    <property type="component" value="Chromosome"/>
</dbReference>
<dbReference type="GO" id="GO:0008168">
    <property type="term" value="F:methyltransferase activity"/>
    <property type="evidence" value="ECO:0007669"/>
    <property type="project" value="UniProtKB-KW"/>
</dbReference>
<dbReference type="PANTHER" id="PTHR43861:SF6">
    <property type="entry name" value="METHYLTRANSFERASE TYPE 11"/>
    <property type="match status" value="1"/>
</dbReference>
<dbReference type="Pfam" id="PF13489">
    <property type="entry name" value="Methyltransf_23"/>
    <property type="match status" value="1"/>
</dbReference>
<keyword evidence="1" id="KW-0808">Transferase</keyword>
<dbReference type="RefSeq" id="WP_211939773.1">
    <property type="nucleotide sequence ID" value="NZ_CP073078.1"/>
</dbReference>